<evidence type="ECO:0000313" key="1">
    <source>
        <dbReference type="EMBL" id="KAH7914582.1"/>
    </source>
</evidence>
<reference evidence="1" key="1">
    <citation type="journal article" date="2021" name="New Phytol.">
        <title>Evolutionary innovations through gain and loss of genes in the ectomycorrhizal Boletales.</title>
        <authorList>
            <person name="Wu G."/>
            <person name="Miyauchi S."/>
            <person name="Morin E."/>
            <person name="Kuo A."/>
            <person name="Drula E."/>
            <person name="Varga T."/>
            <person name="Kohler A."/>
            <person name="Feng B."/>
            <person name="Cao Y."/>
            <person name="Lipzen A."/>
            <person name="Daum C."/>
            <person name="Hundley H."/>
            <person name="Pangilinan J."/>
            <person name="Johnson J."/>
            <person name="Barry K."/>
            <person name="LaButti K."/>
            <person name="Ng V."/>
            <person name="Ahrendt S."/>
            <person name="Min B."/>
            <person name="Choi I.G."/>
            <person name="Park H."/>
            <person name="Plett J.M."/>
            <person name="Magnuson J."/>
            <person name="Spatafora J.W."/>
            <person name="Nagy L.G."/>
            <person name="Henrissat B."/>
            <person name="Grigoriev I.V."/>
            <person name="Yang Z.L."/>
            <person name="Xu J."/>
            <person name="Martin F.M."/>
        </authorList>
    </citation>
    <scope>NUCLEOTIDE SEQUENCE</scope>
    <source>
        <strain evidence="1">ATCC 28755</strain>
    </source>
</reference>
<accession>A0ACB8APU9</accession>
<gene>
    <name evidence="1" type="ORF">BJ138DRAFT_345704</name>
</gene>
<dbReference type="Proteomes" id="UP000790377">
    <property type="component" value="Unassembled WGS sequence"/>
</dbReference>
<comment type="caution">
    <text evidence="1">The sequence shown here is derived from an EMBL/GenBank/DDBJ whole genome shotgun (WGS) entry which is preliminary data.</text>
</comment>
<proteinExistence type="predicted"/>
<organism evidence="1 2">
    <name type="scientific">Hygrophoropsis aurantiaca</name>
    <dbReference type="NCBI Taxonomy" id="72124"/>
    <lineage>
        <taxon>Eukaryota</taxon>
        <taxon>Fungi</taxon>
        <taxon>Dikarya</taxon>
        <taxon>Basidiomycota</taxon>
        <taxon>Agaricomycotina</taxon>
        <taxon>Agaricomycetes</taxon>
        <taxon>Agaricomycetidae</taxon>
        <taxon>Boletales</taxon>
        <taxon>Coniophorineae</taxon>
        <taxon>Hygrophoropsidaceae</taxon>
        <taxon>Hygrophoropsis</taxon>
    </lineage>
</organism>
<dbReference type="EMBL" id="MU267611">
    <property type="protein sequence ID" value="KAH7914582.1"/>
    <property type="molecule type" value="Genomic_DNA"/>
</dbReference>
<sequence length="833" mass="90503">MAVTPHKLVHWELDPSMSEFGTPLSEASSDSMASTSSLQYINSQLIAHGFTNSPGLTVDGLSNSDSERMAKCLLAMLSQRVGDMSRAEDISTKLRTLSYDHERLTNMHRSATDRAANVEREMNVYKSRLATTTRSLQSAETAHKHTTCELQRTRTSLQALRATYQSEIKKKEKDVEKITERWTKLADLQTKLSTSSSGMFIRGANADIVTSSETLGKGRGYLEIALEQAEAARSQLGNETISLRQNVLKAVNGIQSLLYHTRALMSNEEEEPTPLTSTVLFPLCDDNVANEKLDTLFASIHGTLNRLSQHLAERATAAQTMTSVTAKATDDPERERLQSVINTLRVELEDAKKLHANHTADTQILFQHLTDQPAPIMRDVADVSVDLMTAPERDEERTKLENLKQQLDEERKKFTEAALKLGKERAALESERVKFVDEKRSWQVEQMLADLPPTPEAADSAMYKSMLANNTNLQKSPRKSPRKSPSKPKVVGKSGSGRKTRVSRRSSILALPTASKIEPAYETEVVPIPAPAFEIPINKPASSLAQSILPTSFVLPPPSPQTSLPPPQSLLPTSVIPAAFEISNPDKNSSSSDESADAGGNSVAANFAAQPKTPPALNRRPFPIAKPLAARMTHAYSPVKPSPLSRILMLANSPDSPEFEPLQPLSEESESFTESSLIPGPQAKLPEMDFASEDSPLREKKTEPNVVATARHPAKSHTSQAEVKRFTSREKGKGQAGPGAGLAVTSRTKTLNAGEKENRDKANAKMARKPVTNAAPPVAAQSKPKSNGPGDARGPKPNGSSLKTAMKLPPGKGGARRVPIESAEAAPLPGWKG</sequence>
<protein>
    <submittedName>
        <fullName evidence="1">Afadin and alpha-actinin-binding-domain-containing protein</fullName>
    </submittedName>
</protein>
<keyword evidence="2" id="KW-1185">Reference proteome</keyword>
<name>A0ACB8APU9_9AGAM</name>
<evidence type="ECO:0000313" key="2">
    <source>
        <dbReference type="Proteomes" id="UP000790377"/>
    </source>
</evidence>